<dbReference type="EMBL" id="MTEJ01000024">
    <property type="protein sequence ID" value="OQX14752.1"/>
    <property type="molecule type" value="Genomic_DNA"/>
</dbReference>
<comment type="caution">
    <text evidence="2">The sequence shown here is derived from an EMBL/GenBank/DDBJ whole genome shotgun (WGS) entry which is preliminary data.</text>
</comment>
<accession>A0A1Y1QVC9</accession>
<proteinExistence type="predicted"/>
<keyword evidence="1" id="KW-0175">Coiled coil</keyword>
<gene>
    <name evidence="2" type="ORF">BWK73_08605</name>
</gene>
<dbReference type="AlphaFoldDB" id="A0A1Y1QVC9"/>
<evidence type="ECO:0000313" key="2">
    <source>
        <dbReference type="EMBL" id="OQX14752.1"/>
    </source>
</evidence>
<dbReference type="Gene3D" id="1.10.287.1490">
    <property type="match status" value="1"/>
</dbReference>
<feature type="coiled-coil region" evidence="1">
    <location>
        <begin position="537"/>
        <end position="571"/>
    </location>
</feature>
<name>A0A1Y1QVC9_9GAMM</name>
<feature type="coiled-coil region" evidence="1">
    <location>
        <begin position="339"/>
        <end position="388"/>
    </location>
</feature>
<evidence type="ECO:0008006" key="4">
    <source>
        <dbReference type="Google" id="ProtNLM"/>
    </source>
</evidence>
<sequence>MKVQPLKIILINSANCQYAEFDLSDSLHLVALNNRGKTSIINTLQFLYIDNYKELDMGHPLDKTWKHYFPQMGSYVLFELNTLAGRKVFGLAATGMGAQPEKFMLDAAYEVKDFLLRDGDNYTPRKPESLFPLLGARLRKRGLEAKQHRDLLKPLHPKKNPDGLGIIGDTNDYSLFKRLFKQLLQLKGITIKDLKDQIEQVNQRMMEREQVINVQREYSEPYAEIQKRKNELERLQASEISITDLLDLNERQTSLRGRLRSYSLKADSLFVAEDQLLQNRKAEHSDNKLRLEEEQLPAIRVQKEERQHKSNALNQRLGVVKEFIRNHEKAEKLCREIVIELEQNKLVNLEADVTTLQKRLYQAEDADLAQLEKTLQSRQQRQEDYQAQLQRITDTLFARLKPLLDIQQQKQLYRITNNELWRLFDGQCFELHDPKAFQDFLQQTLPMNEDAYWDLPGLRLKLSGINTAGLYALGNPEFLENEIRQLGAEIIKLQQQIDSVREQATLKQKVGELRQQIKVCGERITQYQQWQQNQAQYQKALDEREILDAQIAELQSEVSQLEEQRLVFDQEIRRHGEAISKAALEMEALKHQKIWLEKHQPDHDWAVIEVNYDALLFADLYERYKESYKESYKELQDKNLDIERKLTQLRNLFPQLAGLHNAAALYYLREQLEAIPEKKKNINDQWKGIFTSFSAHCRGMIDSVEAIDSYLADLNRLLGKQQISNLQSVKILLETNQWHRRIRKIQEWREDDLPLFGGIDEAQGDKLQQEIKPLLDKGKISIADLYDLKLLVVDQYGLEKQYESLQLESNGTSITVKTIIFISMINKAMEGRQRLGENIRIPFYVDEIDSLDDVNAQNIHDTAQNLGLIPIFASPKGSGICKRLYQLDNNQYGKLSVRQKEAGKLMLLKPTFERLHTA</sequence>
<evidence type="ECO:0000313" key="3">
    <source>
        <dbReference type="Proteomes" id="UP000192491"/>
    </source>
</evidence>
<reference evidence="2 3" key="1">
    <citation type="submission" date="2017-01" db="EMBL/GenBank/DDBJ databases">
        <title>Novel large sulfur bacteria in the metagenomes of groundwater-fed chemosynthetic microbial mats in the Lake Huron basin.</title>
        <authorList>
            <person name="Sharrar A.M."/>
            <person name="Flood B.E."/>
            <person name="Bailey J.V."/>
            <person name="Jones D.S."/>
            <person name="Biddanda B."/>
            <person name="Ruberg S.A."/>
            <person name="Marcus D.N."/>
            <person name="Dick G.J."/>
        </authorList>
    </citation>
    <scope>NUCLEOTIDE SEQUENCE [LARGE SCALE GENOMIC DNA]</scope>
    <source>
        <strain evidence="2">A8</strain>
    </source>
</reference>
<evidence type="ECO:0000256" key="1">
    <source>
        <dbReference type="SAM" id="Coils"/>
    </source>
</evidence>
<organism evidence="2 3">
    <name type="scientific">Thiothrix lacustris</name>
    <dbReference type="NCBI Taxonomy" id="525917"/>
    <lineage>
        <taxon>Bacteria</taxon>
        <taxon>Pseudomonadati</taxon>
        <taxon>Pseudomonadota</taxon>
        <taxon>Gammaproteobacteria</taxon>
        <taxon>Thiotrichales</taxon>
        <taxon>Thiotrichaceae</taxon>
        <taxon>Thiothrix</taxon>
    </lineage>
</organism>
<feature type="coiled-coil region" evidence="1">
    <location>
        <begin position="618"/>
        <end position="652"/>
    </location>
</feature>
<protein>
    <recommendedName>
        <fullName evidence="4">ATP-binding protein</fullName>
    </recommendedName>
</protein>
<dbReference type="Proteomes" id="UP000192491">
    <property type="component" value="Unassembled WGS sequence"/>
</dbReference>